<dbReference type="Gene3D" id="6.10.340.10">
    <property type="match status" value="1"/>
</dbReference>
<evidence type="ECO:0000313" key="8">
    <source>
        <dbReference type="EMBL" id="ANC92092.1"/>
    </source>
</evidence>
<feature type="domain" description="HAMP" evidence="7">
    <location>
        <begin position="215"/>
        <end position="268"/>
    </location>
</feature>
<feature type="domain" description="Methyl-accepting transducer" evidence="6">
    <location>
        <begin position="309"/>
        <end position="541"/>
    </location>
</feature>
<dbReference type="Proteomes" id="UP000077405">
    <property type="component" value="Chromosome"/>
</dbReference>
<dbReference type="AlphaFoldDB" id="A0A160JGI4"/>
<dbReference type="Pfam" id="PF12729">
    <property type="entry name" value="4HB_MCP_1"/>
    <property type="match status" value="1"/>
</dbReference>
<keyword evidence="9" id="KW-1185">Reference proteome</keyword>
<keyword evidence="4" id="KW-0175">Coiled coil</keyword>
<dbReference type="InterPro" id="IPR024478">
    <property type="entry name" value="HlyB_4HB_MCP"/>
</dbReference>
<feature type="coiled-coil region" evidence="4">
    <location>
        <begin position="83"/>
        <end position="110"/>
    </location>
</feature>
<keyword evidence="1 3" id="KW-0807">Transducer</keyword>
<evidence type="ECO:0000256" key="5">
    <source>
        <dbReference type="SAM" id="Phobius"/>
    </source>
</evidence>
<dbReference type="EMBL" id="CP015285">
    <property type="protein sequence ID" value="ANC92092.1"/>
    <property type="molecule type" value="Genomic_DNA"/>
</dbReference>
<dbReference type="CDD" id="cd06225">
    <property type="entry name" value="HAMP"/>
    <property type="match status" value="1"/>
</dbReference>
<dbReference type="RefSeq" id="WP_063635158.1">
    <property type="nucleotide sequence ID" value="NZ_CP015285.1"/>
</dbReference>
<evidence type="ECO:0000256" key="3">
    <source>
        <dbReference type="PROSITE-ProRule" id="PRU00284"/>
    </source>
</evidence>
<evidence type="ECO:0000259" key="7">
    <source>
        <dbReference type="PROSITE" id="PS50885"/>
    </source>
</evidence>
<dbReference type="InterPro" id="IPR004089">
    <property type="entry name" value="MCPsignal_dom"/>
</dbReference>
<dbReference type="SMART" id="SM00304">
    <property type="entry name" value="HAMP"/>
    <property type="match status" value="1"/>
</dbReference>
<dbReference type="STRING" id="1226968.A6A40_09335"/>
<evidence type="ECO:0000256" key="4">
    <source>
        <dbReference type="SAM" id="Coils"/>
    </source>
</evidence>
<dbReference type="PROSITE" id="PS50885">
    <property type="entry name" value="HAMP"/>
    <property type="match status" value="1"/>
</dbReference>
<dbReference type="GO" id="GO:0016020">
    <property type="term" value="C:membrane"/>
    <property type="evidence" value="ECO:0007669"/>
    <property type="project" value="InterPro"/>
</dbReference>
<gene>
    <name evidence="8" type="ORF">A6A40_09335</name>
</gene>
<reference evidence="8 9" key="1">
    <citation type="journal article" date="2013" name="Int. J. Syst. Evol. Microbiol.">
        <title>Azospirillum humicireducens sp. nov., a nitrogen-fixing bacterium isolated from a microbial fuel cell.</title>
        <authorList>
            <person name="Zhou S."/>
            <person name="Han L."/>
            <person name="Wang Y."/>
            <person name="Yang G."/>
            <person name="Zhuang L."/>
            <person name="Hu P."/>
        </authorList>
    </citation>
    <scope>NUCLEOTIDE SEQUENCE [LARGE SCALE GENOMIC DNA]</scope>
    <source>
        <strain evidence="8 9">SgZ-5</strain>
    </source>
</reference>
<feature type="transmembrane region" description="Helical" evidence="5">
    <location>
        <begin position="13"/>
        <end position="35"/>
    </location>
</feature>
<evidence type="ECO:0000256" key="2">
    <source>
        <dbReference type="ARBA" id="ARBA00029447"/>
    </source>
</evidence>
<sequence>MTLLNNFHIPVKMAIPATTAIIGMLVIALLGWSAITQQSTLLDTLFNRSFTREAEIQGLTDTLTVAHAGMYRTVILSSANASPKAVEEEMKALNAQLDKLKGQSEALKGATAETDEEAKYFERFGSDAATYLAKVGSFLDLLKMGVDPLDFLQEVQSAYTRLQSTSRDYLNYKRKVSTDAYTQVNASVDNTTQAFMLVAGGALLVTVGVALFIGMNIARPIVRLTDVMERLARGNLEADIPAADRGDEIGQMARTVQVFKENAVRVQELSREQEAMRVRNDQERRQAMSALANDLEASVKAMMGEVVRSATSMRNEANSMLDNAKQTSHHSDSVAHSVQEATSEVESVAAGAEQLRASIDEITRSISQSAQLARGAVEEAGRTDSIVQGLSEASRKIEEVVGLIQSIAGQTNLLALNATIEAARAGEAGKGFAVVAQEVKSLANQTAKATEEIGAEIAAVQAATHAAVGAIRAIVGTIRQVDESLGTVAAAVEEQDAATRDISARSQRAAVDTMAVMQEMRLVQQAAETTGHSAGSVQNTTEELSRSFNRLDHEIEAFIARITAA</sequence>
<evidence type="ECO:0000256" key="1">
    <source>
        <dbReference type="ARBA" id="ARBA00023224"/>
    </source>
</evidence>
<keyword evidence="5" id="KW-0472">Membrane</keyword>
<evidence type="ECO:0000313" key="9">
    <source>
        <dbReference type="Proteomes" id="UP000077405"/>
    </source>
</evidence>
<dbReference type="KEGG" id="ahu:A6A40_09335"/>
<dbReference type="Pfam" id="PF00015">
    <property type="entry name" value="MCPsignal"/>
    <property type="match status" value="1"/>
</dbReference>
<dbReference type="OrthoDB" id="7293398at2"/>
<evidence type="ECO:0000259" key="6">
    <source>
        <dbReference type="PROSITE" id="PS50111"/>
    </source>
</evidence>
<dbReference type="PANTHER" id="PTHR32089">
    <property type="entry name" value="METHYL-ACCEPTING CHEMOTAXIS PROTEIN MCPB"/>
    <property type="match status" value="1"/>
</dbReference>
<dbReference type="InterPro" id="IPR003660">
    <property type="entry name" value="HAMP_dom"/>
</dbReference>
<keyword evidence="5" id="KW-1133">Transmembrane helix</keyword>
<organism evidence="8 9">
    <name type="scientific">Azospirillum humicireducens</name>
    <dbReference type="NCBI Taxonomy" id="1226968"/>
    <lineage>
        <taxon>Bacteria</taxon>
        <taxon>Pseudomonadati</taxon>
        <taxon>Pseudomonadota</taxon>
        <taxon>Alphaproteobacteria</taxon>
        <taxon>Rhodospirillales</taxon>
        <taxon>Azospirillaceae</taxon>
        <taxon>Azospirillum</taxon>
    </lineage>
</organism>
<dbReference type="PANTHER" id="PTHR32089:SF112">
    <property type="entry name" value="LYSOZYME-LIKE PROTEIN-RELATED"/>
    <property type="match status" value="1"/>
</dbReference>
<accession>A0A160JGI4</accession>
<name>A0A160JGI4_9PROT</name>
<dbReference type="Pfam" id="PF00672">
    <property type="entry name" value="HAMP"/>
    <property type="match status" value="1"/>
</dbReference>
<dbReference type="SUPFAM" id="SSF58104">
    <property type="entry name" value="Methyl-accepting chemotaxis protein (MCP) signaling domain"/>
    <property type="match status" value="1"/>
</dbReference>
<feature type="transmembrane region" description="Helical" evidence="5">
    <location>
        <begin position="194"/>
        <end position="215"/>
    </location>
</feature>
<keyword evidence="5" id="KW-0812">Transmembrane</keyword>
<dbReference type="GO" id="GO:0007165">
    <property type="term" value="P:signal transduction"/>
    <property type="evidence" value="ECO:0007669"/>
    <property type="project" value="UniProtKB-KW"/>
</dbReference>
<dbReference type="Gene3D" id="1.10.287.950">
    <property type="entry name" value="Methyl-accepting chemotaxis protein"/>
    <property type="match status" value="1"/>
</dbReference>
<comment type="similarity">
    <text evidence="2">Belongs to the methyl-accepting chemotaxis (MCP) protein family.</text>
</comment>
<protein>
    <submittedName>
        <fullName evidence="8">Methyl-accepting chemotaxis protein</fullName>
    </submittedName>
</protein>
<dbReference type="PROSITE" id="PS50111">
    <property type="entry name" value="CHEMOTAXIS_TRANSDUC_2"/>
    <property type="match status" value="1"/>
</dbReference>
<proteinExistence type="inferred from homology"/>
<dbReference type="SMART" id="SM00283">
    <property type="entry name" value="MA"/>
    <property type="match status" value="1"/>
</dbReference>